<keyword evidence="2" id="KW-1185">Reference proteome</keyword>
<dbReference type="Proteomes" id="UP000053617">
    <property type="component" value="Unassembled WGS sequence"/>
</dbReference>
<evidence type="ECO:0000313" key="2">
    <source>
        <dbReference type="Proteomes" id="UP000053617"/>
    </source>
</evidence>
<dbReference type="GeneID" id="25289663"/>
<name>A0A0D2IX06_9EURO</name>
<dbReference type="OrthoDB" id="4227097at2759"/>
<sequence length="168" mass="18994">MSSYGLDLQHLYSNTINLDIPISRAIRDQADHRFRRFGQTRQVVSWNLSMKGTANDRRLVNNLGKAIPHVASELNGSIFDIQSGVEEGEPFSIGEWIIYNGELMKPDGPSTVVEAGDDPPRILEPRRSSNKFFTKKKVGGLTQAASTILHHINFRWYRPPFFQPITAL</sequence>
<dbReference type="STRING" id="1442369.A0A0D2IX06"/>
<accession>A0A0D2IX06</accession>
<dbReference type="VEuPathDB" id="FungiDB:Z518_01592"/>
<dbReference type="RefSeq" id="XP_013277645.1">
    <property type="nucleotide sequence ID" value="XM_013422191.1"/>
</dbReference>
<organism evidence="1 2">
    <name type="scientific">Rhinocladiella mackenziei CBS 650.93</name>
    <dbReference type="NCBI Taxonomy" id="1442369"/>
    <lineage>
        <taxon>Eukaryota</taxon>
        <taxon>Fungi</taxon>
        <taxon>Dikarya</taxon>
        <taxon>Ascomycota</taxon>
        <taxon>Pezizomycotina</taxon>
        <taxon>Eurotiomycetes</taxon>
        <taxon>Chaetothyriomycetidae</taxon>
        <taxon>Chaetothyriales</taxon>
        <taxon>Herpotrichiellaceae</taxon>
        <taxon>Rhinocladiella</taxon>
    </lineage>
</organism>
<evidence type="ECO:0000313" key="1">
    <source>
        <dbReference type="EMBL" id="KIX10509.1"/>
    </source>
</evidence>
<dbReference type="Gene3D" id="3.40.50.300">
    <property type="entry name" value="P-loop containing nucleotide triphosphate hydrolases"/>
    <property type="match status" value="1"/>
</dbReference>
<reference evidence="1 2" key="1">
    <citation type="submission" date="2015-01" db="EMBL/GenBank/DDBJ databases">
        <title>The Genome Sequence of Rhinocladiella mackenzie CBS 650.93.</title>
        <authorList>
            <consortium name="The Broad Institute Genomics Platform"/>
            <person name="Cuomo C."/>
            <person name="de Hoog S."/>
            <person name="Gorbushina A."/>
            <person name="Stielow B."/>
            <person name="Teixiera M."/>
            <person name="Abouelleil A."/>
            <person name="Chapman S.B."/>
            <person name="Priest M."/>
            <person name="Young S.K."/>
            <person name="Wortman J."/>
            <person name="Nusbaum C."/>
            <person name="Birren B."/>
        </authorList>
    </citation>
    <scope>NUCLEOTIDE SEQUENCE [LARGE SCALE GENOMIC DNA]</scope>
    <source>
        <strain evidence="1 2">CBS 650.93</strain>
    </source>
</reference>
<dbReference type="InterPro" id="IPR027417">
    <property type="entry name" value="P-loop_NTPase"/>
</dbReference>
<gene>
    <name evidence="1" type="ORF">Z518_01592</name>
</gene>
<dbReference type="EMBL" id="KN847475">
    <property type="protein sequence ID" value="KIX10509.1"/>
    <property type="molecule type" value="Genomic_DNA"/>
</dbReference>
<dbReference type="HOGENOM" id="CLU_1587412_0_0_1"/>
<protein>
    <submittedName>
        <fullName evidence="1">Uncharacterized protein</fullName>
    </submittedName>
</protein>
<dbReference type="SUPFAM" id="SSF52540">
    <property type="entry name" value="P-loop containing nucleoside triphosphate hydrolases"/>
    <property type="match status" value="1"/>
</dbReference>
<proteinExistence type="predicted"/>
<dbReference type="AlphaFoldDB" id="A0A0D2IX06"/>